<dbReference type="RefSeq" id="WP_008293798.1">
    <property type="nucleotide sequence ID" value="NZ_CM002299.1"/>
</dbReference>
<proteinExistence type="predicted"/>
<dbReference type="eggNOG" id="COG3764">
    <property type="taxonomic scope" value="Bacteria"/>
</dbReference>
<keyword evidence="2" id="KW-0812">Transmembrane</keyword>
<name>A4ABH2_9GAMM</name>
<dbReference type="Pfam" id="PF04203">
    <property type="entry name" value="Sortase"/>
    <property type="match status" value="1"/>
</dbReference>
<dbReference type="OrthoDB" id="9790661at2"/>
<dbReference type="STRING" id="314285.KT71_06874"/>
<keyword evidence="4" id="KW-1185">Reference proteome</keyword>
<keyword evidence="1" id="KW-0378">Hydrolase</keyword>
<comment type="caution">
    <text evidence="3">The sequence shown here is derived from an EMBL/GenBank/DDBJ whole genome shotgun (WGS) entry which is preliminary data.</text>
</comment>
<dbReference type="InterPro" id="IPR005754">
    <property type="entry name" value="Sortase"/>
</dbReference>
<dbReference type="InterPro" id="IPR023365">
    <property type="entry name" value="Sortase_dom-sf"/>
</dbReference>
<dbReference type="Proteomes" id="UP000019205">
    <property type="component" value="Chromosome"/>
</dbReference>
<dbReference type="CDD" id="cd05828">
    <property type="entry name" value="Sortase_D_1"/>
    <property type="match status" value="1"/>
</dbReference>
<dbReference type="Gene3D" id="2.40.260.10">
    <property type="entry name" value="Sortase"/>
    <property type="match status" value="1"/>
</dbReference>
<dbReference type="InterPro" id="IPR041999">
    <property type="entry name" value="Sortase_D_1"/>
</dbReference>
<dbReference type="EMBL" id="AAOA02000004">
    <property type="protein sequence ID" value="EAQ96726.1"/>
    <property type="molecule type" value="Genomic_DNA"/>
</dbReference>
<keyword evidence="2" id="KW-0472">Membrane</keyword>
<reference evidence="3 4" key="2">
    <citation type="journal article" date="2009" name="PLoS ONE">
        <title>The photosynthetic apparatus and its regulation in the aerobic gammaproteobacterium Congregibacter litoralis gen. nov., sp. nov.</title>
        <authorList>
            <person name="Spring S."/>
            <person name="Lunsdorf H."/>
            <person name="Fuchs B.M."/>
            <person name="Tindall B.J."/>
        </authorList>
    </citation>
    <scope>NUCLEOTIDE SEQUENCE [LARGE SCALE GENOMIC DNA]</scope>
    <source>
        <strain evidence="3">KT71</strain>
    </source>
</reference>
<dbReference type="NCBIfam" id="TIGR01076">
    <property type="entry name" value="sortase_fam"/>
    <property type="match status" value="1"/>
</dbReference>
<organism evidence="3 4">
    <name type="scientific">Congregibacter litoralis KT71</name>
    <dbReference type="NCBI Taxonomy" id="314285"/>
    <lineage>
        <taxon>Bacteria</taxon>
        <taxon>Pseudomonadati</taxon>
        <taxon>Pseudomonadota</taxon>
        <taxon>Gammaproteobacteria</taxon>
        <taxon>Cellvibrionales</taxon>
        <taxon>Halieaceae</taxon>
        <taxon>Congregibacter</taxon>
    </lineage>
</organism>
<dbReference type="SUPFAM" id="SSF63817">
    <property type="entry name" value="Sortase"/>
    <property type="match status" value="1"/>
</dbReference>
<gene>
    <name evidence="3" type="ORF">KT71_06874</name>
</gene>
<reference evidence="3 4" key="1">
    <citation type="journal article" date="2007" name="Proc. Natl. Acad. Sci. U.S.A.">
        <title>Characterization of a marine gammaproteobacterium capable of aerobic anoxygenic photosynthesis.</title>
        <authorList>
            <person name="Fuchs B.M."/>
            <person name="Spring S."/>
            <person name="Teeling H."/>
            <person name="Quast C."/>
            <person name="Wulf J."/>
            <person name="Schattenhofer M."/>
            <person name="Yan S."/>
            <person name="Ferriera S."/>
            <person name="Johnson J."/>
            <person name="Glockner F.O."/>
            <person name="Amann R."/>
        </authorList>
    </citation>
    <scope>NUCLEOTIDE SEQUENCE [LARGE SCALE GENOMIC DNA]</scope>
    <source>
        <strain evidence="3">KT71</strain>
    </source>
</reference>
<sequence length="214" mass="23507">MINSTSVKADHGHLLGEILCYLVGGLLLAFAATVVLRSEVRATEALQALPDMQLWSPGRKEAYFRAIDSAETPVLAILRAPALNLTVPVYDSASELNMDRGAGVIDGMAYPHEPGHIGIAGHRDGYFRVLKDAAVGDRLTLDTLHGERHFVIDELRVIEPEAIEYLRDTMDPRLTIVTCYPFYFAGNAPQRFLVRAVPVPPPQPRVTLPPRSNA</sequence>
<dbReference type="HOGENOM" id="CLU_045680_8_2_6"/>
<evidence type="ECO:0000256" key="2">
    <source>
        <dbReference type="SAM" id="Phobius"/>
    </source>
</evidence>
<evidence type="ECO:0000256" key="1">
    <source>
        <dbReference type="ARBA" id="ARBA00022801"/>
    </source>
</evidence>
<feature type="transmembrane region" description="Helical" evidence="2">
    <location>
        <begin position="14"/>
        <end position="36"/>
    </location>
</feature>
<keyword evidence="2" id="KW-1133">Transmembrane helix</keyword>
<accession>A4ABH2</accession>
<dbReference type="GO" id="GO:0016787">
    <property type="term" value="F:hydrolase activity"/>
    <property type="evidence" value="ECO:0007669"/>
    <property type="project" value="UniProtKB-KW"/>
</dbReference>
<evidence type="ECO:0000313" key="3">
    <source>
        <dbReference type="EMBL" id="EAQ96726.1"/>
    </source>
</evidence>
<protein>
    <submittedName>
        <fullName evidence="3">LPXTG-site transpeptidase (Sortase) family protein</fullName>
    </submittedName>
</protein>
<dbReference type="AlphaFoldDB" id="A4ABH2"/>
<evidence type="ECO:0000313" key="4">
    <source>
        <dbReference type="Proteomes" id="UP000019205"/>
    </source>
</evidence>